<accession>A0AAW0BN01</accession>
<feature type="compositionally biased region" description="Basic and acidic residues" evidence="1">
    <location>
        <begin position="90"/>
        <end position="105"/>
    </location>
</feature>
<evidence type="ECO:0000313" key="3">
    <source>
        <dbReference type="Proteomes" id="UP001362999"/>
    </source>
</evidence>
<feature type="region of interest" description="Disordered" evidence="1">
    <location>
        <begin position="1"/>
        <end position="155"/>
    </location>
</feature>
<gene>
    <name evidence="2" type="ORF">R3P38DRAFT_2776774</name>
</gene>
<dbReference type="Proteomes" id="UP001362999">
    <property type="component" value="Unassembled WGS sequence"/>
</dbReference>
<dbReference type="AlphaFoldDB" id="A0AAW0BN01"/>
<feature type="compositionally biased region" description="Basic residues" evidence="1">
    <location>
        <begin position="106"/>
        <end position="115"/>
    </location>
</feature>
<name>A0AAW0BN01_9AGAR</name>
<protein>
    <submittedName>
        <fullName evidence="2">Uncharacterized protein</fullName>
    </submittedName>
</protein>
<evidence type="ECO:0000313" key="2">
    <source>
        <dbReference type="EMBL" id="KAK7027710.1"/>
    </source>
</evidence>
<dbReference type="EMBL" id="JAWWNJ010000029">
    <property type="protein sequence ID" value="KAK7027710.1"/>
    <property type="molecule type" value="Genomic_DNA"/>
</dbReference>
<sequence length="311" mass="34655">MGGNQNALRISRIVGSYGTAVTTPELSSPPLKYAPHNKEDGRHEERNRTPAWKHRPLPRPERSGESFSRVMQKHPQPSWAMHTRSTCPHPYDDMKHQSIEKCSLDRRRRAPVNRTHRGETWQRKETQRADRTSVPPSSEGSPAEDEGGERQWRGARIQPCECTSANYEIMPYSRFHPVTSSPRDESGLRAALPLPNSCRSISRPPITPQASRIAHASRSALADANGEPTNSRTAVECRGALDVEKRQLKGRQAEELEASELQSMRHALEEAESAGLGKRCLEEIDEQAGVDRKYKLQAQGTDGLGLCGGTD</sequence>
<keyword evidence="3" id="KW-1185">Reference proteome</keyword>
<feature type="compositionally biased region" description="Basic and acidic residues" evidence="1">
    <location>
        <begin position="36"/>
        <end position="48"/>
    </location>
</feature>
<feature type="compositionally biased region" description="Basic and acidic residues" evidence="1">
    <location>
        <begin position="116"/>
        <end position="131"/>
    </location>
</feature>
<evidence type="ECO:0000256" key="1">
    <source>
        <dbReference type="SAM" id="MobiDB-lite"/>
    </source>
</evidence>
<proteinExistence type="predicted"/>
<comment type="caution">
    <text evidence="2">The sequence shown here is derived from an EMBL/GenBank/DDBJ whole genome shotgun (WGS) entry which is preliminary data.</text>
</comment>
<reference evidence="2 3" key="1">
    <citation type="journal article" date="2024" name="J Genomics">
        <title>Draft genome sequencing and assembly of Favolaschia claudopus CIRM-BRFM 2984 isolated from oak limbs.</title>
        <authorList>
            <person name="Navarro D."/>
            <person name="Drula E."/>
            <person name="Chaduli D."/>
            <person name="Cazenave R."/>
            <person name="Ahrendt S."/>
            <person name="Wang J."/>
            <person name="Lipzen A."/>
            <person name="Daum C."/>
            <person name="Barry K."/>
            <person name="Grigoriev I.V."/>
            <person name="Favel A."/>
            <person name="Rosso M.N."/>
            <person name="Martin F."/>
        </authorList>
    </citation>
    <scope>NUCLEOTIDE SEQUENCE [LARGE SCALE GENOMIC DNA]</scope>
    <source>
        <strain evidence="2 3">CIRM-BRFM 2984</strain>
    </source>
</reference>
<organism evidence="2 3">
    <name type="scientific">Favolaschia claudopus</name>
    <dbReference type="NCBI Taxonomy" id="2862362"/>
    <lineage>
        <taxon>Eukaryota</taxon>
        <taxon>Fungi</taxon>
        <taxon>Dikarya</taxon>
        <taxon>Basidiomycota</taxon>
        <taxon>Agaricomycotina</taxon>
        <taxon>Agaricomycetes</taxon>
        <taxon>Agaricomycetidae</taxon>
        <taxon>Agaricales</taxon>
        <taxon>Marasmiineae</taxon>
        <taxon>Mycenaceae</taxon>
        <taxon>Favolaschia</taxon>
    </lineage>
</organism>